<organism evidence="5 6">
    <name type="scientific">Halobacterium bonnevillei</name>
    <dbReference type="NCBI Taxonomy" id="2692200"/>
    <lineage>
        <taxon>Archaea</taxon>
        <taxon>Methanobacteriati</taxon>
        <taxon>Methanobacteriota</taxon>
        <taxon>Stenosarchaea group</taxon>
        <taxon>Halobacteria</taxon>
        <taxon>Halobacteriales</taxon>
        <taxon>Halobacteriaceae</taxon>
        <taxon>Halobacterium</taxon>
    </lineage>
</organism>
<comment type="caution">
    <text evidence="5">The sequence shown here is derived from an EMBL/GenBank/DDBJ whole genome shotgun (WGS) entry which is preliminary data.</text>
</comment>
<keyword evidence="2" id="KW-0804">Transcription</keyword>
<dbReference type="Pfam" id="PF04967">
    <property type="entry name" value="HTH_10"/>
    <property type="match status" value="1"/>
</dbReference>
<reference evidence="5 6" key="1">
    <citation type="submission" date="2019-12" db="EMBL/GenBank/DDBJ databases">
        <title>Isolation and characterization of three novel carbon monoxide-oxidizing members of Halobacteria from salione crusts and soils.</title>
        <authorList>
            <person name="Myers M.R."/>
            <person name="King G.M."/>
        </authorList>
    </citation>
    <scope>NUCLEOTIDE SEQUENCE [LARGE SCALE GENOMIC DNA]</scope>
    <source>
        <strain evidence="5 6">PCN9</strain>
    </source>
</reference>
<dbReference type="PANTHER" id="PTHR34236:SF1">
    <property type="entry name" value="DIMETHYL SULFOXIDE REDUCTASE TRANSCRIPTIONAL ACTIVATOR"/>
    <property type="match status" value="1"/>
</dbReference>
<keyword evidence="6" id="KW-1185">Reference proteome</keyword>
<evidence type="ECO:0000256" key="2">
    <source>
        <dbReference type="ARBA" id="ARBA00023163"/>
    </source>
</evidence>
<dbReference type="PANTHER" id="PTHR34236">
    <property type="entry name" value="DIMETHYL SULFOXIDE REDUCTASE TRANSCRIPTIONAL ACTIVATOR"/>
    <property type="match status" value="1"/>
</dbReference>
<evidence type="ECO:0000313" key="6">
    <source>
        <dbReference type="Proteomes" id="UP000471521"/>
    </source>
</evidence>
<dbReference type="EMBL" id="WUUU01000038">
    <property type="protein sequence ID" value="MXR20343.1"/>
    <property type="molecule type" value="Genomic_DNA"/>
</dbReference>
<dbReference type="InterPro" id="IPR007050">
    <property type="entry name" value="HTH_bacterioopsin"/>
</dbReference>
<keyword evidence="1" id="KW-0805">Transcription regulation</keyword>
<gene>
    <name evidence="5" type="ORF">GRX66_06890</name>
</gene>
<evidence type="ECO:0000313" key="5">
    <source>
        <dbReference type="EMBL" id="MXR20343.1"/>
    </source>
</evidence>
<name>A0A6B0SLC0_9EURY</name>
<dbReference type="Proteomes" id="UP000471521">
    <property type="component" value="Unassembled WGS sequence"/>
</dbReference>
<proteinExistence type="predicted"/>
<dbReference type="RefSeq" id="WP_159525895.1">
    <property type="nucleotide sequence ID" value="NZ_WUUU01000038.1"/>
</dbReference>
<evidence type="ECO:0000256" key="1">
    <source>
        <dbReference type="ARBA" id="ARBA00023015"/>
    </source>
</evidence>
<dbReference type="AlphaFoldDB" id="A0A6B0SLC0"/>
<protein>
    <submittedName>
        <fullName evidence="5">Bacterio-opsin activator</fullName>
    </submittedName>
</protein>
<dbReference type="Pfam" id="PF15915">
    <property type="entry name" value="BAT"/>
    <property type="match status" value="1"/>
</dbReference>
<feature type="domain" description="HTH bat-type" evidence="3">
    <location>
        <begin position="153"/>
        <end position="198"/>
    </location>
</feature>
<evidence type="ECO:0000259" key="3">
    <source>
        <dbReference type="Pfam" id="PF04967"/>
    </source>
</evidence>
<evidence type="ECO:0000259" key="4">
    <source>
        <dbReference type="Pfam" id="PF15915"/>
    </source>
</evidence>
<sequence length="211" mass="23292">MPVLAEISIPRGEFVLGEVFEDYPECTVEFERVVPFDSEGSLLFRVDGSDPGDVASTLSNWPKAARTTLLGETTEPPLFEVELDGGTDRFIDTLSESDVHVFEARGGPESWELQLQFSDHGDLVRFNEQLTEAGIPVTLNRLSNPSANAHSSLSTEQREAVSLAYRHGYFEVPRNCTIQDLADEVGISDSAFSQRLRRGVGICVQETLGIR</sequence>
<feature type="domain" description="Bacterioopsin transcriptional activator GAF and HTH associated" evidence="4">
    <location>
        <begin position="21"/>
        <end position="141"/>
    </location>
</feature>
<accession>A0A6B0SLC0</accession>
<dbReference type="InterPro" id="IPR031803">
    <property type="entry name" value="BAT_GAF/HTH-assoc"/>
</dbReference>
<dbReference type="OrthoDB" id="156233at2157"/>